<gene>
    <name evidence="3" type="ORF">FHS79_003003</name>
</gene>
<keyword evidence="4" id="KW-1185">Reference proteome</keyword>
<feature type="compositionally biased region" description="Polar residues" evidence="1">
    <location>
        <begin position="145"/>
        <end position="155"/>
    </location>
</feature>
<comment type="caution">
    <text evidence="3">The sequence shown here is derived from an EMBL/GenBank/DDBJ whole genome shotgun (WGS) entry which is preliminary data.</text>
</comment>
<proteinExistence type="predicted"/>
<dbReference type="RefSeq" id="WP_184201841.1">
    <property type="nucleotide sequence ID" value="NZ_BMOX01000092.1"/>
</dbReference>
<protein>
    <submittedName>
        <fullName evidence="3">Uncharacterized protein</fullName>
    </submittedName>
</protein>
<keyword evidence="2" id="KW-0472">Membrane</keyword>
<sequence length="264" mass="30530">MPANDQIEPTESYKEKYDAAFEFEIRKYDRDREHELELNRFTHAFELERVKLLFLLNGGAFTLLVTLVDKQNGVVDKGLFWLVAASAAWLLGLLCAAQAAQRALDTQRSFMQAYHRRRRAVEWRQLKKGGEDDKTLERIVGKPPNANSSQNNEGNPQYRPWHSMCMFIHETRKKFKPQGWVELPGEDKGHYWPCDIINTFHKRLVRWIVPNNWGPVLKYNDDRNFDDSADDARKVGEKAAGALKIWVRSSVILFVVGVVSQVVV</sequence>
<evidence type="ECO:0000256" key="2">
    <source>
        <dbReference type="SAM" id="Phobius"/>
    </source>
</evidence>
<evidence type="ECO:0000313" key="4">
    <source>
        <dbReference type="Proteomes" id="UP000538147"/>
    </source>
</evidence>
<accession>A0A841LAY3</accession>
<evidence type="ECO:0000313" key="3">
    <source>
        <dbReference type="EMBL" id="MBB6228811.1"/>
    </source>
</evidence>
<reference evidence="3 4" key="1">
    <citation type="submission" date="2020-08" db="EMBL/GenBank/DDBJ databases">
        <title>Genomic Encyclopedia of Type Strains, Phase IV (KMG-IV): sequencing the most valuable type-strain genomes for metagenomic binning, comparative biology and taxonomic classification.</title>
        <authorList>
            <person name="Goeker M."/>
        </authorList>
    </citation>
    <scope>NUCLEOTIDE SEQUENCE [LARGE SCALE GENOMIC DNA]</scope>
    <source>
        <strain evidence="3 4">DSM 102189</strain>
    </source>
</reference>
<feature type="transmembrane region" description="Helical" evidence="2">
    <location>
        <begin position="80"/>
        <end position="100"/>
    </location>
</feature>
<name>A0A841LAY3_9SPHN</name>
<dbReference type="EMBL" id="JACIIV010000025">
    <property type="protein sequence ID" value="MBB6228811.1"/>
    <property type="molecule type" value="Genomic_DNA"/>
</dbReference>
<evidence type="ECO:0000256" key="1">
    <source>
        <dbReference type="SAM" id="MobiDB-lite"/>
    </source>
</evidence>
<feature type="transmembrane region" description="Helical" evidence="2">
    <location>
        <begin position="50"/>
        <end position="68"/>
    </location>
</feature>
<keyword evidence="2" id="KW-1133">Transmembrane helix</keyword>
<dbReference type="AlphaFoldDB" id="A0A841LAY3"/>
<keyword evidence="2" id="KW-0812">Transmembrane</keyword>
<feature type="region of interest" description="Disordered" evidence="1">
    <location>
        <begin position="132"/>
        <end position="157"/>
    </location>
</feature>
<organism evidence="3 4">
    <name type="scientific">Polymorphobacter multimanifer</name>
    <dbReference type="NCBI Taxonomy" id="1070431"/>
    <lineage>
        <taxon>Bacteria</taxon>
        <taxon>Pseudomonadati</taxon>
        <taxon>Pseudomonadota</taxon>
        <taxon>Alphaproteobacteria</taxon>
        <taxon>Sphingomonadales</taxon>
        <taxon>Sphingosinicellaceae</taxon>
        <taxon>Polymorphobacter</taxon>
    </lineage>
</organism>
<dbReference type="Proteomes" id="UP000538147">
    <property type="component" value="Unassembled WGS sequence"/>
</dbReference>